<dbReference type="Proteomes" id="UP000195557">
    <property type="component" value="Unassembled WGS sequence"/>
</dbReference>
<comment type="cofactor">
    <cofactor evidence="1">
        <name>L-ascorbate</name>
        <dbReference type="ChEBI" id="CHEBI:38290"/>
    </cofactor>
</comment>
<keyword evidence="5" id="KW-0560">Oxidoreductase</keyword>
<dbReference type="GO" id="GO:0005506">
    <property type="term" value="F:iron ion binding"/>
    <property type="evidence" value="ECO:0007669"/>
    <property type="project" value="InterPro"/>
</dbReference>
<evidence type="ECO:0000259" key="9">
    <source>
        <dbReference type="PROSITE" id="PS51471"/>
    </source>
</evidence>
<name>A0A1Y5HXW4_OSTTA</name>
<evidence type="ECO:0000256" key="7">
    <source>
        <dbReference type="ARBA" id="ARBA00023180"/>
    </source>
</evidence>
<dbReference type="CDD" id="cd20071">
    <property type="entry name" value="SET_SMYD"/>
    <property type="match status" value="1"/>
</dbReference>
<reference evidence="10" key="1">
    <citation type="submission" date="2017-04" db="EMBL/GenBank/DDBJ databases">
        <title>Population genomics of picophytoplankton unveils novel chromosome hypervariability.</title>
        <authorList>
            <consortium name="DOE Joint Genome Institute"/>
            <person name="Blanc-Mathieu R."/>
            <person name="Krasovec M."/>
            <person name="Hebrard M."/>
            <person name="Yau S."/>
            <person name="Desgranges E."/>
            <person name="Martin J."/>
            <person name="Schackwitz W."/>
            <person name="Kuo A."/>
            <person name="Salin G."/>
            <person name="Donnadieu C."/>
            <person name="Desdevises Y."/>
            <person name="Sanchez-Ferandin S."/>
            <person name="Moreau H."/>
            <person name="Rivals E."/>
            <person name="Grigoriev I.V."/>
            <person name="Grimsley N."/>
            <person name="Eyre-Walker A."/>
            <person name="Piganeau G."/>
        </authorList>
    </citation>
    <scope>NUCLEOTIDE SEQUENCE [LARGE SCALE GENOMIC DNA]</scope>
    <source>
        <strain evidence="10">RCC 1115</strain>
    </source>
</reference>
<dbReference type="GO" id="GO:0016705">
    <property type="term" value="F:oxidoreductase activity, acting on paired donors, with incorporation or reduction of molecular oxygen"/>
    <property type="evidence" value="ECO:0007669"/>
    <property type="project" value="InterPro"/>
</dbReference>
<evidence type="ECO:0000256" key="1">
    <source>
        <dbReference type="ARBA" id="ARBA00001961"/>
    </source>
</evidence>
<dbReference type="Pfam" id="PF00856">
    <property type="entry name" value="SET"/>
    <property type="match status" value="1"/>
</dbReference>
<evidence type="ECO:0000256" key="4">
    <source>
        <dbReference type="ARBA" id="ARBA00022964"/>
    </source>
</evidence>
<dbReference type="InterPro" id="IPR046341">
    <property type="entry name" value="SET_dom_sf"/>
</dbReference>
<dbReference type="InterPro" id="IPR044237">
    <property type="entry name" value="ATXR2-like"/>
</dbReference>
<keyword evidence="2" id="KW-0479">Metal-binding</keyword>
<evidence type="ECO:0000256" key="2">
    <source>
        <dbReference type="ARBA" id="ARBA00022723"/>
    </source>
</evidence>
<accession>A0A1Y5HXW4</accession>
<dbReference type="Gene3D" id="2.60.120.620">
    <property type="entry name" value="q2cbj1_9rhob like domain"/>
    <property type="match status" value="1"/>
</dbReference>
<dbReference type="SUPFAM" id="SSF48452">
    <property type="entry name" value="TPR-like"/>
    <property type="match status" value="1"/>
</dbReference>
<dbReference type="Gene3D" id="2.170.270.10">
    <property type="entry name" value="SET domain"/>
    <property type="match status" value="1"/>
</dbReference>
<keyword evidence="7" id="KW-0325">Glycoprotein</keyword>
<dbReference type="PANTHER" id="PTHR47436:SF1">
    <property type="entry name" value="SET DOMAIN-CONTAINING PROTEIN"/>
    <property type="match status" value="1"/>
</dbReference>
<feature type="domain" description="SET" evidence="8">
    <location>
        <begin position="191"/>
        <end position="311"/>
    </location>
</feature>
<organism evidence="10">
    <name type="scientific">Ostreococcus tauri</name>
    <name type="common">Marine green alga</name>
    <dbReference type="NCBI Taxonomy" id="70448"/>
    <lineage>
        <taxon>Eukaryota</taxon>
        <taxon>Viridiplantae</taxon>
        <taxon>Chlorophyta</taxon>
        <taxon>Mamiellophyceae</taxon>
        <taxon>Mamiellales</taxon>
        <taxon>Bathycoccaceae</taxon>
        <taxon>Ostreococcus</taxon>
    </lineage>
</organism>
<evidence type="ECO:0000313" key="10">
    <source>
        <dbReference type="EMBL" id="OUS42106.1"/>
    </source>
</evidence>
<dbReference type="EMBL" id="KZ155839">
    <property type="protein sequence ID" value="OUS42106.1"/>
    <property type="molecule type" value="Genomic_DNA"/>
</dbReference>
<dbReference type="SUPFAM" id="SSF82199">
    <property type="entry name" value="SET domain"/>
    <property type="match status" value="1"/>
</dbReference>
<dbReference type="SMART" id="SM00702">
    <property type="entry name" value="P4Hc"/>
    <property type="match status" value="1"/>
</dbReference>
<gene>
    <name evidence="10" type="ORF">BE221DRAFT_63383</name>
</gene>
<dbReference type="InterPro" id="IPR011990">
    <property type="entry name" value="TPR-like_helical_dom_sf"/>
</dbReference>
<dbReference type="PROSITE" id="PS51471">
    <property type="entry name" value="FE2OG_OXY"/>
    <property type="match status" value="1"/>
</dbReference>
<dbReference type="GO" id="GO:0051213">
    <property type="term" value="F:dioxygenase activity"/>
    <property type="evidence" value="ECO:0007669"/>
    <property type="project" value="UniProtKB-KW"/>
</dbReference>
<protein>
    <recommendedName>
        <fullName evidence="11">Fe2OG dioxygenase domain-containing protein</fullName>
    </recommendedName>
</protein>
<evidence type="ECO:0000256" key="6">
    <source>
        <dbReference type="ARBA" id="ARBA00023004"/>
    </source>
</evidence>
<dbReference type="InterPro" id="IPR005123">
    <property type="entry name" value="Oxoglu/Fe-dep_dioxygenase_dom"/>
</dbReference>
<dbReference type="GO" id="GO:0008168">
    <property type="term" value="F:methyltransferase activity"/>
    <property type="evidence" value="ECO:0007669"/>
    <property type="project" value="InterPro"/>
</dbReference>
<feature type="domain" description="Fe2OG dioxygenase" evidence="9">
    <location>
        <begin position="534"/>
        <end position="623"/>
    </location>
</feature>
<sequence length="623" mass="69435">MPSAVCSLTTGSIPFNKTKASEGEEGTVQAVKCPNGFPCDALFCSNVCLERATKLPEGDGAGWHVLCCTGHGMKMSSSSRAFQEFCSHTSDSFSLTAIVIARTLDPRSAETLATLIGQSGVCLPWHIVAARSMMDGANIHYDKFLQLQSELAHNCMQAWHLLYAFWSLIDDVNVKLTLQQVDFNIFSQIAALVELRFRAVSTCIGNRLLKVKSEELRVEELVKDSRLQRTQRSEDAGVVFTLSSKPDRVARRSPKARSNRYLIYSQELSRISHSCSPNTQIEIEEGAHRMRAKLLALRHISAGERITTSFVPLSGLVESRQQTLVAQFGISCSCTRCLWETRVGLHLLEQKALSRLCNQYLEEDRFQQAEGLCRFILKKWGGPEPMHVLGQALLGQGRSRAAHKVWELAHTHFPSHRKIVAQAWKDHAHDISNSPTQINQSLRLRLEPVNGNDIWSVSNPVMSASRCSKWIQFAEATAAQYNGWSTTRHSSVPTTDLPIHSIPALLAEWNVLMHATICPLLSYAMPTIKSERIRVHDAFIVKYDAAHGQRFLPLHSDEGDWSLTLALNGTDEYEGGGTLFHAHRVLLRPEVGEMVAFRSSLLHAGAPVSWGTRYIVAAFLFIL</sequence>
<dbReference type="GO" id="GO:0031418">
    <property type="term" value="F:L-ascorbic acid binding"/>
    <property type="evidence" value="ECO:0007669"/>
    <property type="project" value="InterPro"/>
</dbReference>
<evidence type="ECO:0000256" key="5">
    <source>
        <dbReference type="ARBA" id="ARBA00023002"/>
    </source>
</evidence>
<dbReference type="AlphaFoldDB" id="A0A1Y5HXW4"/>
<proteinExistence type="predicted"/>
<keyword evidence="3" id="KW-0256">Endoplasmic reticulum</keyword>
<dbReference type="InterPro" id="IPR006620">
    <property type="entry name" value="Pro_4_hyd_alph"/>
</dbReference>
<dbReference type="PROSITE" id="PS50280">
    <property type="entry name" value="SET"/>
    <property type="match status" value="1"/>
</dbReference>
<keyword evidence="4" id="KW-0223">Dioxygenase</keyword>
<evidence type="ECO:0000256" key="3">
    <source>
        <dbReference type="ARBA" id="ARBA00022824"/>
    </source>
</evidence>
<evidence type="ECO:0000259" key="8">
    <source>
        <dbReference type="PROSITE" id="PS50280"/>
    </source>
</evidence>
<dbReference type="InterPro" id="IPR001214">
    <property type="entry name" value="SET_dom"/>
</dbReference>
<dbReference type="PANTHER" id="PTHR47436">
    <property type="entry name" value="HISTONE-LYSINE N-METHYLTRANSFERASE ATXR2"/>
    <property type="match status" value="1"/>
</dbReference>
<evidence type="ECO:0008006" key="11">
    <source>
        <dbReference type="Google" id="ProtNLM"/>
    </source>
</evidence>
<keyword evidence="6" id="KW-0408">Iron</keyword>